<dbReference type="InterPro" id="IPR037401">
    <property type="entry name" value="SnoaL-like"/>
</dbReference>
<dbReference type="CDD" id="cd00531">
    <property type="entry name" value="NTF2_like"/>
    <property type="match status" value="1"/>
</dbReference>
<evidence type="ECO:0000313" key="2">
    <source>
        <dbReference type="EMBL" id="NGY07011.1"/>
    </source>
</evidence>
<dbReference type="AlphaFoldDB" id="A0A6M2BXW6"/>
<organism evidence="2 3">
    <name type="scientific">Solimonas terrae</name>
    <dbReference type="NCBI Taxonomy" id="1396819"/>
    <lineage>
        <taxon>Bacteria</taxon>
        <taxon>Pseudomonadati</taxon>
        <taxon>Pseudomonadota</taxon>
        <taxon>Gammaproteobacteria</taxon>
        <taxon>Nevskiales</taxon>
        <taxon>Nevskiaceae</taxon>
        <taxon>Solimonas</taxon>
    </lineage>
</organism>
<comment type="caution">
    <text evidence="2">The sequence shown here is derived from an EMBL/GenBank/DDBJ whole genome shotgun (WGS) entry which is preliminary data.</text>
</comment>
<dbReference type="Gene3D" id="3.10.450.50">
    <property type="match status" value="1"/>
</dbReference>
<dbReference type="EMBL" id="JAAMOW010000012">
    <property type="protein sequence ID" value="NGY07011.1"/>
    <property type="molecule type" value="Genomic_DNA"/>
</dbReference>
<keyword evidence="3" id="KW-1185">Reference proteome</keyword>
<feature type="domain" description="SnoaL-like" evidence="1">
    <location>
        <begin position="2"/>
        <end position="129"/>
    </location>
</feature>
<evidence type="ECO:0000259" key="1">
    <source>
        <dbReference type="Pfam" id="PF13577"/>
    </source>
</evidence>
<dbReference type="Pfam" id="PF13577">
    <property type="entry name" value="SnoaL_4"/>
    <property type="match status" value="1"/>
</dbReference>
<proteinExistence type="predicted"/>
<name>A0A6M2BXW6_9GAMM</name>
<sequence length="141" mass="16451">MQDIEAIRRVKARYVRYGDTKNWEGFRDLLTDDFEAYIEGMPRSSPDAPTSGGIQGLEMFLQAFSVMLADSLTVHHLYSSEIVITGPETATGIWAMHDVVKLPACVFRGWGHYHEEYEKREGRWKIRKSRVTRLQIEEEWR</sequence>
<dbReference type="SUPFAM" id="SSF54427">
    <property type="entry name" value="NTF2-like"/>
    <property type="match status" value="1"/>
</dbReference>
<dbReference type="Proteomes" id="UP000472676">
    <property type="component" value="Unassembled WGS sequence"/>
</dbReference>
<gene>
    <name evidence="2" type="ORF">G7Y85_19730</name>
</gene>
<evidence type="ECO:0000313" key="3">
    <source>
        <dbReference type="Proteomes" id="UP000472676"/>
    </source>
</evidence>
<protein>
    <submittedName>
        <fullName evidence="2">Nuclear transport factor 2 family protein</fullName>
    </submittedName>
</protein>
<accession>A0A6M2BXW6</accession>
<reference evidence="2 3" key="1">
    <citation type="journal article" date="2014" name="Int. J. Syst. Evol. Microbiol.">
        <title>Solimonas terrae sp. nov., isolated from soil.</title>
        <authorList>
            <person name="Kim S.J."/>
            <person name="Moon J.Y."/>
            <person name="Weon H.Y."/>
            <person name="Ahn J.H."/>
            <person name="Chen W.M."/>
            <person name="Kwon S.W."/>
        </authorList>
    </citation>
    <scope>NUCLEOTIDE SEQUENCE [LARGE SCALE GENOMIC DNA]</scope>
    <source>
        <strain evidence="2 3">KIS83-12</strain>
    </source>
</reference>
<dbReference type="InterPro" id="IPR032710">
    <property type="entry name" value="NTF2-like_dom_sf"/>
</dbReference>